<sequence length="335" mass="36063">MFLATCFRRNEAIFRKGVVNLINLFDVQARGPWISMAFPDVGLPLDVIPSHVKACAPIVLDIAPAEERDRDCSVVEEDSTMLVNLARGVQKIGAYSDAFLGPVEKYLRNGRLRIEKWLNVDPVSLLNTGDAALSVHHGGANCYREAVLLVQRAIRRHAPHLPTAVTVPECRGSSCLRGGLAQLWRIAEYLGGGLWPGKETAPCGTPMPSEGFIDGRRKYFFAGEGQGTRREGGRDAAASEVGSLGEAARLSWSGGRPDVKAGDAASGVWRPGATGCDSQPFAAELCARSQRPRTELPFAEAGRASATREYGLAASGLRRSVPLHAVPRAGLHFPR</sequence>
<gene>
    <name evidence="1" type="ORF">TOPH_04610</name>
</gene>
<proteinExistence type="predicted"/>
<dbReference type="STRING" id="1163406.A0A0L0N9M9"/>
<dbReference type="EMBL" id="LFRF01000011">
    <property type="protein sequence ID" value="KND90772.1"/>
    <property type="molecule type" value="Genomic_DNA"/>
</dbReference>
<dbReference type="Proteomes" id="UP000036947">
    <property type="component" value="Unassembled WGS sequence"/>
</dbReference>
<reference evidence="1 2" key="1">
    <citation type="journal article" date="2015" name="BMC Genomics">
        <title>The genome of the truffle-parasite Tolypocladium ophioglossoides and the evolution of antifungal peptaibiotics.</title>
        <authorList>
            <person name="Quandt C.A."/>
            <person name="Bushley K.E."/>
            <person name="Spatafora J.W."/>
        </authorList>
    </citation>
    <scope>NUCLEOTIDE SEQUENCE [LARGE SCALE GENOMIC DNA]</scope>
    <source>
        <strain evidence="1 2">CBS 100239</strain>
    </source>
</reference>
<organism evidence="1 2">
    <name type="scientific">Tolypocladium ophioglossoides (strain CBS 100239)</name>
    <name type="common">Snaketongue truffleclub</name>
    <name type="synonym">Elaphocordyceps ophioglossoides</name>
    <dbReference type="NCBI Taxonomy" id="1163406"/>
    <lineage>
        <taxon>Eukaryota</taxon>
        <taxon>Fungi</taxon>
        <taxon>Dikarya</taxon>
        <taxon>Ascomycota</taxon>
        <taxon>Pezizomycotina</taxon>
        <taxon>Sordariomycetes</taxon>
        <taxon>Hypocreomycetidae</taxon>
        <taxon>Hypocreales</taxon>
        <taxon>Ophiocordycipitaceae</taxon>
        <taxon>Tolypocladium</taxon>
    </lineage>
</organism>
<evidence type="ECO:0000313" key="1">
    <source>
        <dbReference type="EMBL" id="KND90772.1"/>
    </source>
</evidence>
<dbReference type="OrthoDB" id="4922000at2759"/>
<keyword evidence="2" id="KW-1185">Reference proteome</keyword>
<name>A0A0L0N9M9_TOLOC</name>
<accession>A0A0L0N9M9</accession>
<comment type="caution">
    <text evidence="1">The sequence shown here is derived from an EMBL/GenBank/DDBJ whole genome shotgun (WGS) entry which is preliminary data.</text>
</comment>
<evidence type="ECO:0000313" key="2">
    <source>
        <dbReference type="Proteomes" id="UP000036947"/>
    </source>
</evidence>
<protein>
    <submittedName>
        <fullName evidence="1">Uncharacterized protein</fullName>
    </submittedName>
</protein>
<dbReference type="AlphaFoldDB" id="A0A0L0N9M9"/>